<gene>
    <name evidence="2" type="ORF">PODLI_1B020042</name>
</gene>
<evidence type="ECO:0000313" key="2">
    <source>
        <dbReference type="EMBL" id="CAI5780306.1"/>
    </source>
</evidence>
<sequence length="122" mass="14598">MNRPIAIGRRRLQICKAIPGLIYLLLHGNRIRMGDNWKRKPRVCHDPILSRIQIPSSAQDTSLMKDLKRGQKRYFYSIMRIYDSKAPREMLYRRYVINLQRQNVQGLITKQQVKYYASYLKD</sequence>
<proteinExistence type="inferred from homology"/>
<evidence type="ECO:0000313" key="3">
    <source>
        <dbReference type="Proteomes" id="UP001178461"/>
    </source>
</evidence>
<dbReference type="Proteomes" id="UP001178461">
    <property type="component" value="Chromosome 7"/>
</dbReference>
<keyword evidence="3" id="KW-1185">Reference proteome</keyword>
<comment type="similarity">
    <text evidence="1">Belongs to the FAM216 family.</text>
</comment>
<dbReference type="EMBL" id="OX395132">
    <property type="protein sequence ID" value="CAI5780306.1"/>
    <property type="molecule type" value="Genomic_DNA"/>
</dbReference>
<dbReference type="PANTHER" id="PTHR16476">
    <property type="entry name" value="FAMILY WITH SEQUENCE SIMILARITY 216 MEMBER A"/>
    <property type="match status" value="1"/>
</dbReference>
<dbReference type="InterPro" id="IPR029373">
    <property type="entry name" value="FAM216"/>
</dbReference>
<reference evidence="2" key="1">
    <citation type="submission" date="2022-12" db="EMBL/GenBank/DDBJ databases">
        <authorList>
            <person name="Alioto T."/>
            <person name="Alioto T."/>
            <person name="Gomez Garrido J."/>
        </authorList>
    </citation>
    <scope>NUCLEOTIDE SEQUENCE</scope>
</reference>
<organism evidence="2 3">
    <name type="scientific">Podarcis lilfordi</name>
    <name type="common">Lilford's wall lizard</name>
    <dbReference type="NCBI Taxonomy" id="74358"/>
    <lineage>
        <taxon>Eukaryota</taxon>
        <taxon>Metazoa</taxon>
        <taxon>Chordata</taxon>
        <taxon>Craniata</taxon>
        <taxon>Vertebrata</taxon>
        <taxon>Euteleostomi</taxon>
        <taxon>Lepidosauria</taxon>
        <taxon>Squamata</taxon>
        <taxon>Bifurcata</taxon>
        <taxon>Unidentata</taxon>
        <taxon>Episquamata</taxon>
        <taxon>Laterata</taxon>
        <taxon>Lacertibaenia</taxon>
        <taxon>Lacertidae</taxon>
        <taxon>Podarcis</taxon>
    </lineage>
</organism>
<dbReference type="PANTHER" id="PTHR16476:SF3">
    <property type="entry name" value="PROTEIN FAM216B"/>
    <property type="match status" value="1"/>
</dbReference>
<accession>A0AA35KL89</accession>
<dbReference type="Pfam" id="PF15107">
    <property type="entry name" value="FAM216B"/>
    <property type="match status" value="1"/>
</dbReference>
<evidence type="ECO:0000256" key="1">
    <source>
        <dbReference type="ARBA" id="ARBA00008615"/>
    </source>
</evidence>
<protein>
    <submittedName>
        <fullName evidence="2">Uncharacterized protein</fullName>
    </submittedName>
</protein>
<name>A0AA35KL89_9SAUR</name>
<dbReference type="AlphaFoldDB" id="A0AA35KL89"/>